<keyword evidence="9" id="KW-1185">Reference proteome</keyword>
<gene>
    <name evidence="8" type="ORF">PG997_011013</name>
</gene>
<proteinExistence type="predicted"/>
<dbReference type="InterPro" id="IPR036640">
    <property type="entry name" value="ABC1_TM_sf"/>
</dbReference>
<sequence>MRTFEHVREQSTYVKSLLKIQDTGYKRSPSAGSRSSAYNNRRDDGCYLGIYATFQVLALFLLALFSEFTLTSLAVRAGTSLHQVLLNAMVWAPQSFFSAVDTGVTTNRFPLDIIFAGGDEPMSLLETLSAGLVALVQMILIAVAAPYEPFFFDSTVAANLDPTGACSEEVLCAALDKVRMGKMVEDAGGLRAATTLVNRSQGQKQLLALARAILELGKMVLMDEMTSSVDQHTANRMNQVIREGFDIVTVIAAAHQLNKILDFDVALVMDGGRIAEMGSPTNLQKTKSLLKDLWYIW</sequence>
<keyword evidence="4 6" id="KW-1133">Transmembrane helix</keyword>
<organism evidence="8 9">
    <name type="scientific">Apiospora hydei</name>
    <dbReference type="NCBI Taxonomy" id="1337664"/>
    <lineage>
        <taxon>Eukaryota</taxon>
        <taxon>Fungi</taxon>
        <taxon>Dikarya</taxon>
        <taxon>Ascomycota</taxon>
        <taxon>Pezizomycotina</taxon>
        <taxon>Sordariomycetes</taxon>
        <taxon>Xylariomycetidae</taxon>
        <taxon>Amphisphaeriales</taxon>
        <taxon>Apiosporaceae</taxon>
        <taxon>Apiospora</taxon>
    </lineage>
</organism>
<keyword evidence="5 6" id="KW-0472">Membrane</keyword>
<evidence type="ECO:0000256" key="1">
    <source>
        <dbReference type="ARBA" id="ARBA00022692"/>
    </source>
</evidence>
<keyword evidence="3" id="KW-0067">ATP-binding</keyword>
<evidence type="ECO:0000313" key="9">
    <source>
        <dbReference type="Proteomes" id="UP001433268"/>
    </source>
</evidence>
<dbReference type="PANTHER" id="PTHR24223:SF399">
    <property type="entry name" value="ABC TRANSPORTER ATNG"/>
    <property type="match status" value="1"/>
</dbReference>
<feature type="domain" description="ABC transporter" evidence="7">
    <location>
        <begin position="18"/>
        <end position="296"/>
    </location>
</feature>
<dbReference type="SUPFAM" id="SSF90123">
    <property type="entry name" value="ABC transporter transmembrane region"/>
    <property type="match status" value="1"/>
</dbReference>
<evidence type="ECO:0000256" key="5">
    <source>
        <dbReference type="ARBA" id="ARBA00023136"/>
    </source>
</evidence>
<accession>A0ABR1VHU7</accession>
<dbReference type="Proteomes" id="UP001433268">
    <property type="component" value="Unassembled WGS sequence"/>
</dbReference>
<protein>
    <submittedName>
        <fullName evidence="8">ABC transporter</fullName>
    </submittedName>
</protein>
<dbReference type="RefSeq" id="XP_066664618.1">
    <property type="nucleotide sequence ID" value="XM_066815328.1"/>
</dbReference>
<keyword evidence="1 6" id="KW-0812">Transmembrane</keyword>
<dbReference type="Gene3D" id="1.20.1560.10">
    <property type="entry name" value="ABC transporter type 1, transmembrane domain"/>
    <property type="match status" value="1"/>
</dbReference>
<evidence type="ECO:0000313" key="8">
    <source>
        <dbReference type="EMBL" id="KAK8070810.1"/>
    </source>
</evidence>
<dbReference type="SUPFAM" id="SSF52540">
    <property type="entry name" value="P-loop containing nucleoside triphosphate hydrolases"/>
    <property type="match status" value="1"/>
</dbReference>
<dbReference type="GeneID" id="92048388"/>
<dbReference type="Gene3D" id="3.40.50.300">
    <property type="entry name" value="P-loop containing nucleotide triphosphate hydrolases"/>
    <property type="match status" value="1"/>
</dbReference>
<dbReference type="InterPro" id="IPR050173">
    <property type="entry name" value="ABC_transporter_C-like"/>
</dbReference>
<dbReference type="InterPro" id="IPR003439">
    <property type="entry name" value="ABC_transporter-like_ATP-bd"/>
</dbReference>
<comment type="caution">
    <text evidence="8">The sequence shown here is derived from an EMBL/GenBank/DDBJ whole genome shotgun (WGS) entry which is preliminary data.</text>
</comment>
<dbReference type="PANTHER" id="PTHR24223">
    <property type="entry name" value="ATP-BINDING CASSETTE SUB-FAMILY C"/>
    <property type="match status" value="1"/>
</dbReference>
<feature type="transmembrane region" description="Helical" evidence="6">
    <location>
        <begin position="45"/>
        <end position="65"/>
    </location>
</feature>
<dbReference type="EMBL" id="JAQQWN010000008">
    <property type="protein sequence ID" value="KAK8070810.1"/>
    <property type="molecule type" value="Genomic_DNA"/>
</dbReference>
<reference evidence="8 9" key="1">
    <citation type="submission" date="2023-01" db="EMBL/GenBank/DDBJ databases">
        <title>Analysis of 21 Apiospora genomes using comparative genomics revels a genus with tremendous synthesis potential of carbohydrate active enzymes and secondary metabolites.</title>
        <authorList>
            <person name="Sorensen T."/>
        </authorList>
    </citation>
    <scope>NUCLEOTIDE SEQUENCE [LARGE SCALE GENOMIC DNA]</scope>
    <source>
        <strain evidence="8 9">CBS 114990</strain>
    </source>
</reference>
<name>A0ABR1VHU7_9PEZI</name>
<evidence type="ECO:0000259" key="7">
    <source>
        <dbReference type="PROSITE" id="PS50893"/>
    </source>
</evidence>
<evidence type="ECO:0000256" key="6">
    <source>
        <dbReference type="SAM" id="Phobius"/>
    </source>
</evidence>
<evidence type="ECO:0000256" key="2">
    <source>
        <dbReference type="ARBA" id="ARBA00022741"/>
    </source>
</evidence>
<keyword evidence="2" id="KW-0547">Nucleotide-binding</keyword>
<dbReference type="InterPro" id="IPR027417">
    <property type="entry name" value="P-loop_NTPase"/>
</dbReference>
<evidence type="ECO:0000256" key="3">
    <source>
        <dbReference type="ARBA" id="ARBA00022840"/>
    </source>
</evidence>
<evidence type="ECO:0000256" key="4">
    <source>
        <dbReference type="ARBA" id="ARBA00022989"/>
    </source>
</evidence>
<dbReference type="PROSITE" id="PS50893">
    <property type="entry name" value="ABC_TRANSPORTER_2"/>
    <property type="match status" value="1"/>
</dbReference>